<reference evidence="1 2" key="1">
    <citation type="submission" date="2023-09" db="EMBL/GenBank/DDBJ databases">
        <authorList>
            <person name="Zhai L."/>
        </authorList>
    </citation>
    <scope>NUCLEOTIDE SEQUENCE [LARGE SCALE GENOMIC DNA]</scope>
    <source>
        <strain evidence="1 2">5 N-1</strain>
    </source>
</reference>
<keyword evidence="1" id="KW-0966">Cell projection</keyword>
<keyword evidence="1" id="KW-0282">Flagellum</keyword>
<sequence length="108" mass="12664">MNIDIFNEYREITLEIINSIKNDKEDISLFEKRDNAIKKILALDLDKSEIKKIYSKEKLDVLDKELENILKEKMLSVKEEIQEIAVKKQANLGYANVNRGSNFFSKRV</sequence>
<name>A0ABU1EDS6_9CLOT</name>
<comment type="caution">
    <text evidence="1">The sequence shown here is derived from an EMBL/GenBank/DDBJ whole genome shotgun (WGS) entry which is preliminary data.</text>
</comment>
<keyword evidence="2" id="KW-1185">Reference proteome</keyword>
<evidence type="ECO:0000313" key="1">
    <source>
        <dbReference type="EMBL" id="MDR5586534.1"/>
    </source>
</evidence>
<accession>A0ABU1EDS6</accession>
<keyword evidence="1" id="KW-0969">Cilium</keyword>
<dbReference type="Proteomes" id="UP001256646">
    <property type="component" value="Unassembled WGS sequence"/>
</dbReference>
<gene>
    <name evidence="1" type="ORF">RGC78_03555</name>
</gene>
<evidence type="ECO:0000313" key="2">
    <source>
        <dbReference type="Proteomes" id="UP001256646"/>
    </source>
</evidence>
<protein>
    <submittedName>
        <fullName evidence="1">Flagellar protein FliT</fullName>
    </submittedName>
</protein>
<organism evidence="1 2">
    <name type="scientific">Clostridium aquiflavi</name>
    <dbReference type="NCBI Taxonomy" id="3073603"/>
    <lineage>
        <taxon>Bacteria</taxon>
        <taxon>Bacillati</taxon>
        <taxon>Bacillota</taxon>
        <taxon>Clostridia</taxon>
        <taxon>Eubacteriales</taxon>
        <taxon>Clostridiaceae</taxon>
        <taxon>Clostridium</taxon>
    </lineage>
</organism>
<proteinExistence type="predicted"/>
<dbReference type="RefSeq" id="WP_252212672.1">
    <property type="nucleotide sequence ID" value="NZ_JAVJAN010000007.1"/>
</dbReference>
<dbReference type="EMBL" id="JAVJAN010000007">
    <property type="protein sequence ID" value="MDR5586534.1"/>
    <property type="molecule type" value="Genomic_DNA"/>
</dbReference>